<feature type="compositionally biased region" description="Low complexity" evidence="1">
    <location>
        <begin position="47"/>
        <end position="58"/>
    </location>
</feature>
<proteinExistence type="predicted"/>
<dbReference type="GeneID" id="9477401"/>
<dbReference type="AlphaFoldDB" id="D0MUV4"/>
<keyword evidence="3" id="KW-1185">Reference proteome</keyword>
<dbReference type="KEGG" id="pif:PITG_01189"/>
<reference evidence="3" key="1">
    <citation type="journal article" date="2009" name="Nature">
        <title>Genome sequence and analysis of the Irish potato famine pathogen Phytophthora infestans.</title>
        <authorList>
            <consortium name="The Broad Institute Genome Sequencing Platform"/>
            <person name="Haas B.J."/>
            <person name="Kamoun S."/>
            <person name="Zody M.C."/>
            <person name="Jiang R.H."/>
            <person name="Handsaker R.E."/>
            <person name="Cano L.M."/>
            <person name="Grabherr M."/>
            <person name="Kodira C.D."/>
            <person name="Raffaele S."/>
            <person name="Torto-Alalibo T."/>
            <person name="Bozkurt T.O."/>
            <person name="Ah-Fong A.M."/>
            <person name="Alvarado L."/>
            <person name="Anderson V.L."/>
            <person name="Armstrong M.R."/>
            <person name="Avrova A."/>
            <person name="Baxter L."/>
            <person name="Beynon J."/>
            <person name="Boevink P.C."/>
            <person name="Bollmann S.R."/>
            <person name="Bos J.I."/>
            <person name="Bulone V."/>
            <person name="Cai G."/>
            <person name="Cakir C."/>
            <person name="Carrington J.C."/>
            <person name="Chawner M."/>
            <person name="Conti L."/>
            <person name="Costanzo S."/>
            <person name="Ewan R."/>
            <person name="Fahlgren N."/>
            <person name="Fischbach M.A."/>
            <person name="Fugelstad J."/>
            <person name="Gilroy E.M."/>
            <person name="Gnerre S."/>
            <person name="Green P.J."/>
            <person name="Grenville-Briggs L.J."/>
            <person name="Griffith J."/>
            <person name="Grunwald N.J."/>
            <person name="Horn K."/>
            <person name="Horner N.R."/>
            <person name="Hu C.H."/>
            <person name="Huitema E."/>
            <person name="Jeong D.H."/>
            <person name="Jones A.M."/>
            <person name="Jones J.D."/>
            <person name="Jones R.W."/>
            <person name="Karlsson E.K."/>
            <person name="Kunjeti S.G."/>
            <person name="Lamour K."/>
            <person name="Liu Z."/>
            <person name="Ma L."/>
            <person name="Maclean D."/>
            <person name="Chibucos M.C."/>
            <person name="McDonald H."/>
            <person name="McWalters J."/>
            <person name="Meijer H.J."/>
            <person name="Morgan W."/>
            <person name="Morris P.F."/>
            <person name="Munro C.A."/>
            <person name="O'Neill K."/>
            <person name="Ospina-Giraldo M."/>
            <person name="Pinzon A."/>
            <person name="Pritchard L."/>
            <person name="Ramsahoye B."/>
            <person name="Ren Q."/>
            <person name="Restrepo S."/>
            <person name="Roy S."/>
            <person name="Sadanandom A."/>
            <person name="Savidor A."/>
            <person name="Schornack S."/>
            <person name="Schwartz D.C."/>
            <person name="Schumann U.D."/>
            <person name="Schwessinger B."/>
            <person name="Seyer L."/>
            <person name="Sharpe T."/>
            <person name="Silvar C."/>
            <person name="Song J."/>
            <person name="Studholme D.J."/>
            <person name="Sykes S."/>
            <person name="Thines M."/>
            <person name="van de Vondervoort P.J."/>
            <person name="Phuntumart V."/>
            <person name="Wawra S."/>
            <person name="Weide R."/>
            <person name="Win J."/>
            <person name="Young C."/>
            <person name="Zhou S."/>
            <person name="Fry W."/>
            <person name="Meyers B.C."/>
            <person name="van West P."/>
            <person name="Ristaino J."/>
            <person name="Govers F."/>
            <person name="Birch P.R."/>
            <person name="Whisson S.C."/>
            <person name="Judelson H.S."/>
            <person name="Nusbaum C."/>
        </authorList>
    </citation>
    <scope>NUCLEOTIDE SEQUENCE [LARGE SCALE GENOMIC DNA]</scope>
    <source>
        <strain evidence="3">T30-4</strain>
    </source>
</reference>
<gene>
    <name evidence="2" type="ORF">PITG_01189</name>
</gene>
<organism evidence="2 3">
    <name type="scientific">Phytophthora infestans (strain T30-4)</name>
    <name type="common">Potato late blight agent</name>
    <dbReference type="NCBI Taxonomy" id="403677"/>
    <lineage>
        <taxon>Eukaryota</taxon>
        <taxon>Sar</taxon>
        <taxon>Stramenopiles</taxon>
        <taxon>Oomycota</taxon>
        <taxon>Peronosporomycetes</taxon>
        <taxon>Peronosporales</taxon>
        <taxon>Peronosporaceae</taxon>
        <taxon>Phytophthora</taxon>
    </lineage>
</organism>
<feature type="region of interest" description="Disordered" evidence="1">
    <location>
        <begin position="208"/>
        <end position="256"/>
    </location>
</feature>
<dbReference type="Proteomes" id="UP000006643">
    <property type="component" value="Unassembled WGS sequence"/>
</dbReference>
<evidence type="ECO:0000256" key="1">
    <source>
        <dbReference type="SAM" id="MobiDB-lite"/>
    </source>
</evidence>
<dbReference type="InParanoid" id="D0MUV4"/>
<name>D0MUV4_PHYIT</name>
<evidence type="ECO:0000313" key="2">
    <source>
        <dbReference type="EMBL" id="EEY60950.1"/>
    </source>
</evidence>
<feature type="region of interest" description="Disordered" evidence="1">
    <location>
        <begin position="40"/>
        <end position="60"/>
    </location>
</feature>
<accession>D0MUV4</accession>
<dbReference type="VEuPathDB" id="FungiDB:PITG_01189"/>
<dbReference type="RefSeq" id="XP_002907867.1">
    <property type="nucleotide sequence ID" value="XM_002907821.1"/>
</dbReference>
<feature type="compositionally biased region" description="Basic and acidic residues" evidence="1">
    <location>
        <begin position="216"/>
        <end position="226"/>
    </location>
</feature>
<evidence type="ECO:0000313" key="3">
    <source>
        <dbReference type="Proteomes" id="UP000006643"/>
    </source>
</evidence>
<feature type="compositionally biased region" description="Basic and acidic residues" evidence="1">
    <location>
        <begin position="237"/>
        <end position="247"/>
    </location>
</feature>
<dbReference type="EMBL" id="DS028119">
    <property type="protein sequence ID" value="EEY60950.1"/>
    <property type="molecule type" value="Genomic_DNA"/>
</dbReference>
<sequence length="268" mass="28492">MSYNQGVHVVACNDPTQAASVRTPPASEMATAMAKAPTSTACTDTTAPPVSSPASGVPQTRTSRRLRALSGFYHCCGARSRKEHCCCKFITHLYPSPDGGFVFSASPYVRHRPLRTQRWTYWMINKRLKKNCDCLQKIATLFHTEVLKQYRCVLNQYYAAGHRGRSSDFGGRGQQAIPYGEEKSVHGCQSSSAEAGKGALACSSADSAAGSSTGESARDPSSDKARGGGGVAAGGRVADDGAARADAARVSSVTKEGDFQIRPYADLL</sequence>
<protein>
    <submittedName>
        <fullName evidence="2">Uncharacterized protein</fullName>
    </submittedName>
</protein>
<dbReference type="HOGENOM" id="CLU_1039998_0_0_1"/>